<evidence type="ECO:0000313" key="5">
    <source>
        <dbReference type="Proteomes" id="UP000322899"/>
    </source>
</evidence>
<dbReference type="Proteomes" id="UP000322899">
    <property type="component" value="Unassembled WGS sequence"/>
</dbReference>
<dbReference type="OMA" id="WIEIRIN"/>
<reference evidence="5 6" key="1">
    <citation type="submission" date="2019-07" db="EMBL/GenBank/DDBJ databases">
        <title>Genomes of Cafeteria roenbergensis.</title>
        <authorList>
            <person name="Fischer M.G."/>
            <person name="Hackl T."/>
            <person name="Roman M."/>
        </authorList>
    </citation>
    <scope>NUCLEOTIDE SEQUENCE [LARGE SCALE GENOMIC DNA]</scope>
    <source>
        <strain evidence="1 6">BVI</strain>
        <strain evidence="3 8">Cflag</strain>
        <strain evidence="4 5">E4-10P</strain>
        <strain evidence="2 7">RCC970-E3</strain>
    </source>
</reference>
<evidence type="ECO:0000313" key="6">
    <source>
        <dbReference type="Proteomes" id="UP000323011"/>
    </source>
</evidence>
<proteinExistence type="predicted"/>
<dbReference type="Proteomes" id="UP000325113">
    <property type="component" value="Unassembled WGS sequence"/>
</dbReference>
<dbReference type="PANTHER" id="PTHR22599">
    <property type="entry name" value="MPS ONE BINDER KINASE ACTIVATOR-LIKE MOB"/>
    <property type="match status" value="1"/>
</dbReference>
<evidence type="ECO:0000313" key="7">
    <source>
        <dbReference type="Proteomes" id="UP000324907"/>
    </source>
</evidence>
<dbReference type="Pfam" id="PF03637">
    <property type="entry name" value="Mob1_phocein"/>
    <property type="match status" value="1"/>
</dbReference>
<organism evidence="1 6">
    <name type="scientific">Cafeteria roenbergensis</name>
    <name type="common">Marine flagellate</name>
    <dbReference type="NCBI Taxonomy" id="33653"/>
    <lineage>
        <taxon>Eukaryota</taxon>
        <taxon>Sar</taxon>
        <taxon>Stramenopiles</taxon>
        <taxon>Bigyra</taxon>
        <taxon>Opalozoa</taxon>
        <taxon>Bicosoecida</taxon>
        <taxon>Cafeteriaceae</taxon>
        <taxon>Cafeteria</taxon>
    </lineage>
</organism>
<comment type="caution">
    <text evidence="1">The sequence shown here is derived from an EMBL/GenBank/DDBJ whole genome shotgun (WGS) entry which is preliminary data.</text>
</comment>
<dbReference type="Proteomes" id="UP000323011">
    <property type="component" value="Unassembled WGS sequence"/>
</dbReference>
<keyword evidence="6" id="KW-1185">Reference proteome</keyword>
<dbReference type="InterPro" id="IPR005301">
    <property type="entry name" value="MOB_kinase_act_fam"/>
</dbReference>
<dbReference type="EMBL" id="VLTN01000011">
    <property type="protein sequence ID" value="KAA0154555.1"/>
    <property type="molecule type" value="Genomic_DNA"/>
</dbReference>
<sequence>MFSFLRKKPKKTFRPLKAHKEGTKRAELHAIARRTLGSGDMAAAVELPEGEDENEWLAMQTHDFYQETLILFSLIEDNLTEEAFPSMTAGPKYEYFWQDETEYKTPTQLPAKKYIQRLLAWVDEYLSDASVFPTDSDMVFPDNFRSVVQRIFRRLFRIYAHIYYHHWDSIRSMGADAHLNTCFKHFIFFVRRFDLISSEELAPLDELIASFLADHDASGAAGSGGAAAAGASAADS</sequence>
<dbReference type="EMBL" id="VLTO01000009">
    <property type="protein sequence ID" value="KAA0176227.1"/>
    <property type="molecule type" value="Genomic_DNA"/>
</dbReference>
<evidence type="ECO:0000313" key="3">
    <source>
        <dbReference type="EMBL" id="KAA0168063.1"/>
    </source>
</evidence>
<protein>
    <submittedName>
        <fullName evidence="1">Uncharacterized protein</fullName>
    </submittedName>
</protein>
<gene>
    <name evidence="4" type="ORF">FNF27_02284</name>
    <name evidence="2" type="ORF">FNF28_04210</name>
    <name evidence="1" type="ORF">FNF29_02432</name>
    <name evidence="3" type="ORF">FNF31_00562</name>
</gene>
<dbReference type="AlphaFoldDB" id="A0A5A8CND9"/>
<name>A0A5A8CND9_CAFRO</name>
<dbReference type="EMBL" id="VLTM01000003">
    <property type="protein sequence ID" value="KAA0168063.1"/>
    <property type="molecule type" value="Genomic_DNA"/>
</dbReference>
<dbReference type="EMBL" id="VLTL01000066">
    <property type="protein sequence ID" value="KAA0163384.1"/>
    <property type="molecule type" value="Genomic_DNA"/>
</dbReference>
<dbReference type="Proteomes" id="UP000324907">
    <property type="component" value="Unassembled WGS sequence"/>
</dbReference>
<evidence type="ECO:0000313" key="1">
    <source>
        <dbReference type="EMBL" id="KAA0154555.1"/>
    </source>
</evidence>
<dbReference type="SUPFAM" id="SSF101152">
    <property type="entry name" value="Mob1/phocein"/>
    <property type="match status" value="1"/>
</dbReference>
<dbReference type="Gene3D" id="1.20.140.30">
    <property type="entry name" value="MOB kinase activator"/>
    <property type="match status" value="1"/>
</dbReference>
<dbReference type="SMART" id="SM01388">
    <property type="entry name" value="Mob1_phocein"/>
    <property type="match status" value="1"/>
</dbReference>
<evidence type="ECO:0000313" key="2">
    <source>
        <dbReference type="EMBL" id="KAA0163384.1"/>
    </source>
</evidence>
<dbReference type="InterPro" id="IPR036703">
    <property type="entry name" value="MOB_kinase_act_sf"/>
</dbReference>
<dbReference type="OrthoDB" id="8170117at2759"/>
<accession>A0A5A8CND9</accession>
<evidence type="ECO:0000313" key="8">
    <source>
        <dbReference type="Proteomes" id="UP000325113"/>
    </source>
</evidence>
<evidence type="ECO:0000313" key="4">
    <source>
        <dbReference type="EMBL" id="KAA0176227.1"/>
    </source>
</evidence>